<proteinExistence type="predicted"/>
<dbReference type="EMBL" id="HACA01029037">
    <property type="protein sequence ID" value="CDW46398.1"/>
    <property type="molecule type" value="Transcribed_RNA"/>
</dbReference>
<sequence length="12" mass="1419">MIFILDGFYRSG</sequence>
<reference evidence="1" key="1">
    <citation type="submission" date="2014-05" db="EMBL/GenBank/DDBJ databases">
        <authorList>
            <person name="Chronopoulou M."/>
        </authorList>
    </citation>
    <scope>NUCLEOTIDE SEQUENCE</scope>
    <source>
        <tissue evidence="1">Whole organism</tissue>
    </source>
</reference>
<name>A0A0K2V795_LEPSM</name>
<evidence type="ECO:0000313" key="1">
    <source>
        <dbReference type="EMBL" id="CDW46398.1"/>
    </source>
</evidence>
<organism evidence="1">
    <name type="scientific">Lepeophtheirus salmonis</name>
    <name type="common">Salmon louse</name>
    <name type="synonym">Caligus salmonis</name>
    <dbReference type="NCBI Taxonomy" id="72036"/>
    <lineage>
        <taxon>Eukaryota</taxon>
        <taxon>Metazoa</taxon>
        <taxon>Ecdysozoa</taxon>
        <taxon>Arthropoda</taxon>
        <taxon>Crustacea</taxon>
        <taxon>Multicrustacea</taxon>
        <taxon>Hexanauplia</taxon>
        <taxon>Copepoda</taxon>
        <taxon>Siphonostomatoida</taxon>
        <taxon>Caligidae</taxon>
        <taxon>Lepeophtheirus</taxon>
    </lineage>
</organism>
<accession>A0A0K2V795</accession>
<protein>
    <submittedName>
        <fullName evidence="1">Uncharacterized protein</fullName>
    </submittedName>
</protein>